<dbReference type="InterPro" id="IPR014362">
    <property type="entry name" value="Glu_DH"/>
</dbReference>
<dbReference type="CDD" id="cd01076">
    <property type="entry name" value="NAD_bind_1_Glu_DH"/>
    <property type="match status" value="1"/>
</dbReference>
<dbReference type="InterPro" id="IPR033922">
    <property type="entry name" value="NAD_bind_Glu_DH"/>
</dbReference>
<protein>
    <recommendedName>
        <fullName evidence="2 4">Glutamate dehydrogenase</fullName>
    </recommendedName>
</protein>
<organism evidence="7 8">
    <name type="scientific">Neobacillus ginsengisoli</name>
    <dbReference type="NCBI Taxonomy" id="904295"/>
    <lineage>
        <taxon>Bacteria</taxon>
        <taxon>Bacillati</taxon>
        <taxon>Bacillota</taxon>
        <taxon>Bacilli</taxon>
        <taxon>Bacillales</taxon>
        <taxon>Bacillaceae</taxon>
        <taxon>Neobacillus</taxon>
    </lineage>
</organism>
<dbReference type="GO" id="GO:0004352">
    <property type="term" value="F:glutamate dehydrogenase (NAD+) activity"/>
    <property type="evidence" value="ECO:0007669"/>
    <property type="project" value="UniProtKB-EC"/>
</dbReference>
<dbReference type="Pfam" id="PF02812">
    <property type="entry name" value="ELFV_dehydrog_N"/>
    <property type="match status" value="1"/>
</dbReference>
<keyword evidence="3 4" id="KW-0560">Oxidoreductase</keyword>
<dbReference type="Gene3D" id="3.40.50.10860">
    <property type="entry name" value="Leucine Dehydrogenase, chain A, domain 1"/>
    <property type="match status" value="1"/>
</dbReference>
<dbReference type="InterPro" id="IPR006096">
    <property type="entry name" value="Glu/Leu/Phe/Val/Trp_DH_C"/>
</dbReference>
<dbReference type="EMBL" id="JAUSTW010000004">
    <property type="protein sequence ID" value="MDQ0199789.1"/>
    <property type="molecule type" value="Genomic_DNA"/>
</dbReference>
<dbReference type="Proteomes" id="UP001224122">
    <property type="component" value="Unassembled WGS sequence"/>
</dbReference>
<evidence type="ECO:0000259" key="6">
    <source>
        <dbReference type="SMART" id="SM00839"/>
    </source>
</evidence>
<keyword evidence="8" id="KW-1185">Reference proteome</keyword>
<dbReference type="InterPro" id="IPR046346">
    <property type="entry name" value="Aminoacid_DH-like_N_sf"/>
</dbReference>
<evidence type="ECO:0000256" key="1">
    <source>
        <dbReference type="ARBA" id="ARBA00006382"/>
    </source>
</evidence>
<evidence type="ECO:0000256" key="4">
    <source>
        <dbReference type="PIRNR" id="PIRNR000185"/>
    </source>
</evidence>
<dbReference type="SUPFAM" id="SSF51735">
    <property type="entry name" value="NAD(P)-binding Rossmann-fold domains"/>
    <property type="match status" value="1"/>
</dbReference>
<accession>A0ABT9XW37</accession>
<dbReference type="PRINTS" id="PR00082">
    <property type="entry name" value="GLFDHDRGNASE"/>
</dbReference>
<dbReference type="PROSITE" id="PS00074">
    <property type="entry name" value="GLFV_DEHYDROGENASE"/>
    <property type="match status" value="1"/>
</dbReference>
<dbReference type="InterPro" id="IPR036291">
    <property type="entry name" value="NAD(P)-bd_dom_sf"/>
</dbReference>
<dbReference type="PIRSF" id="PIRSF000185">
    <property type="entry name" value="Glu_DH"/>
    <property type="match status" value="1"/>
</dbReference>
<reference evidence="7 8" key="1">
    <citation type="submission" date="2023-07" db="EMBL/GenBank/DDBJ databases">
        <title>Genomic Encyclopedia of Type Strains, Phase IV (KMG-IV): sequencing the most valuable type-strain genomes for metagenomic binning, comparative biology and taxonomic classification.</title>
        <authorList>
            <person name="Goeker M."/>
        </authorList>
    </citation>
    <scope>NUCLEOTIDE SEQUENCE [LARGE SCALE GENOMIC DNA]</scope>
    <source>
        <strain evidence="7 8">DSM 27594</strain>
    </source>
</reference>
<dbReference type="InterPro" id="IPR006097">
    <property type="entry name" value="Glu/Leu/Phe/Val/Trp_DH_dimer"/>
</dbReference>
<dbReference type="PANTHER" id="PTHR11606">
    <property type="entry name" value="GLUTAMATE DEHYDROGENASE"/>
    <property type="match status" value="1"/>
</dbReference>
<dbReference type="SMART" id="SM00839">
    <property type="entry name" value="ELFV_dehydrog"/>
    <property type="match status" value="1"/>
</dbReference>
<dbReference type="InterPro" id="IPR006095">
    <property type="entry name" value="Glu/Leu/Phe/Val/Trp_DH"/>
</dbReference>
<feature type="domain" description="Glutamate/phenylalanine/leucine/valine/L-tryptophan dehydrogenase C-terminal" evidence="6">
    <location>
        <begin position="199"/>
        <end position="428"/>
    </location>
</feature>
<evidence type="ECO:0000256" key="3">
    <source>
        <dbReference type="ARBA" id="ARBA00023002"/>
    </source>
</evidence>
<evidence type="ECO:0000256" key="2">
    <source>
        <dbReference type="ARBA" id="ARBA00012896"/>
    </source>
</evidence>
<dbReference type="PANTHER" id="PTHR11606:SF13">
    <property type="entry name" value="GLUTAMATE DEHYDROGENASE 1, MITOCHONDRIAL"/>
    <property type="match status" value="1"/>
</dbReference>
<evidence type="ECO:0000313" key="8">
    <source>
        <dbReference type="Proteomes" id="UP001224122"/>
    </source>
</evidence>
<evidence type="ECO:0000256" key="5">
    <source>
        <dbReference type="RuleBase" id="RU004417"/>
    </source>
</evidence>
<dbReference type="InterPro" id="IPR033524">
    <property type="entry name" value="Glu/Leu/Phe/Val_DH_AS"/>
</dbReference>
<name>A0ABT9XW37_9BACI</name>
<comment type="caution">
    <text evidence="7">The sequence shown here is derived from an EMBL/GenBank/DDBJ whole genome shotgun (WGS) entry which is preliminary data.</text>
</comment>
<dbReference type="Pfam" id="PF00208">
    <property type="entry name" value="ELFV_dehydrog"/>
    <property type="match status" value="1"/>
</dbReference>
<sequence>MSLTKTIESLSEKQKKEKESLDLFLSTQTVIKEALNKLDFSNELFELLKEPLRMLTVRIPVKMDDGTVKVFTGYRSQHNDSVGPTKGGVRFHPDVDEEEVKALSVWMSLKCGIANLPFGGGKGGIRCDPRNMSFGELERLSRGYVRAISQIVGPTKDIPAPDVYTNSQIMAWMMDEYSRLREFDSPGFITGKPLVLGGSQGRETATARGVTICIEEAVKKKNINLQDARIVIQGFGNAGSFLAKFMHDAGAKVVGISDAHGALYDSEGLDIDYLLDRRDSFGTVTPLFKNVITNQELLEKECDILVPAAISNQITAQNADRIKASIIVEAANGPTTLEATKILDEKGVLLVPDILASAGGVTVSYFEWVQNNQGYYWSEEEVAEKLRKVMVGSFETIYQTAQSHQVNMRLAAYMVGIRKVAEASHYRGWV</sequence>
<dbReference type="Gene3D" id="3.40.50.720">
    <property type="entry name" value="NAD(P)-binding Rossmann-like Domain"/>
    <property type="match status" value="1"/>
</dbReference>
<dbReference type="SUPFAM" id="SSF53223">
    <property type="entry name" value="Aminoacid dehydrogenase-like, N-terminal domain"/>
    <property type="match status" value="1"/>
</dbReference>
<evidence type="ECO:0000313" key="7">
    <source>
        <dbReference type="EMBL" id="MDQ0199789.1"/>
    </source>
</evidence>
<comment type="similarity">
    <text evidence="1 4 5">Belongs to the Glu/Leu/Phe/Val dehydrogenases family.</text>
</comment>
<gene>
    <name evidence="7" type="ORF">J2S10_002971</name>
</gene>
<dbReference type="RefSeq" id="WP_307409042.1">
    <property type="nucleotide sequence ID" value="NZ_JAUSTW010000004.1"/>
</dbReference>
<proteinExistence type="inferred from homology"/>